<accession>A0A9W9Z702</accession>
<gene>
    <name evidence="2" type="ORF">OS493_037179</name>
</gene>
<evidence type="ECO:0000313" key="2">
    <source>
        <dbReference type="EMBL" id="KAJ7376070.1"/>
    </source>
</evidence>
<evidence type="ECO:0000313" key="3">
    <source>
        <dbReference type="Proteomes" id="UP001163046"/>
    </source>
</evidence>
<feature type="region of interest" description="Disordered" evidence="1">
    <location>
        <begin position="188"/>
        <end position="212"/>
    </location>
</feature>
<keyword evidence="3" id="KW-1185">Reference proteome</keyword>
<organism evidence="2 3">
    <name type="scientific">Desmophyllum pertusum</name>
    <dbReference type="NCBI Taxonomy" id="174260"/>
    <lineage>
        <taxon>Eukaryota</taxon>
        <taxon>Metazoa</taxon>
        <taxon>Cnidaria</taxon>
        <taxon>Anthozoa</taxon>
        <taxon>Hexacorallia</taxon>
        <taxon>Scleractinia</taxon>
        <taxon>Caryophylliina</taxon>
        <taxon>Caryophylliidae</taxon>
        <taxon>Desmophyllum</taxon>
    </lineage>
</organism>
<dbReference type="Proteomes" id="UP001163046">
    <property type="component" value="Unassembled WGS sequence"/>
</dbReference>
<dbReference type="AlphaFoldDB" id="A0A9W9Z702"/>
<sequence length="212" mass="24094">LYAISWQLRGLGLDGNLTPKEIEKFPKLKELNDFWGASRFNDFLCRFKDILSSPPKRRKQEDVYIQGIIENLPLLSELADGRPNRWECTFSDTGVLSPVRHYTKTTTCTTSGLYYSGVLQFHATKWSLKFSAGVLSKAIDHEEQTFKVEEELRLEFQKQSGSPDSGYTLQRISLEFMDKRTCMKEAISMSSPSKDNPGVCGTVAEEDFTTPD</sequence>
<comment type="caution">
    <text evidence="2">The sequence shown here is derived from an EMBL/GenBank/DDBJ whole genome shotgun (WGS) entry which is preliminary data.</text>
</comment>
<proteinExistence type="predicted"/>
<reference evidence="2" key="1">
    <citation type="submission" date="2023-01" db="EMBL/GenBank/DDBJ databases">
        <title>Genome assembly of the deep-sea coral Lophelia pertusa.</title>
        <authorList>
            <person name="Herrera S."/>
            <person name="Cordes E."/>
        </authorList>
    </citation>
    <scope>NUCLEOTIDE SEQUENCE</scope>
    <source>
        <strain evidence="2">USNM1676648</strain>
        <tissue evidence="2">Polyp</tissue>
    </source>
</reference>
<dbReference type="EMBL" id="MU826417">
    <property type="protein sequence ID" value="KAJ7376070.1"/>
    <property type="molecule type" value="Genomic_DNA"/>
</dbReference>
<feature type="non-terminal residue" evidence="2">
    <location>
        <position position="212"/>
    </location>
</feature>
<name>A0A9W9Z702_9CNID</name>
<protein>
    <submittedName>
        <fullName evidence="2">Uncharacterized protein</fullName>
    </submittedName>
</protein>
<evidence type="ECO:0000256" key="1">
    <source>
        <dbReference type="SAM" id="MobiDB-lite"/>
    </source>
</evidence>